<dbReference type="RefSeq" id="WP_344649614.1">
    <property type="nucleotide sequence ID" value="NZ_BAAAGX010000012.1"/>
</dbReference>
<dbReference type="Proteomes" id="UP001500967">
    <property type="component" value="Unassembled WGS sequence"/>
</dbReference>
<organism evidence="2 3">
    <name type="scientific">Cryptosporangium japonicum</name>
    <dbReference type="NCBI Taxonomy" id="80872"/>
    <lineage>
        <taxon>Bacteria</taxon>
        <taxon>Bacillati</taxon>
        <taxon>Actinomycetota</taxon>
        <taxon>Actinomycetes</taxon>
        <taxon>Cryptosporangiales</taxon>
        <taxon>Cryptosporangiaceae</taxon>
        <taxon>Cryptosporangium</taxon>
    </lineage>
</organism>
<evidence type="ECO:0000256" key="1">
    <source>
        <dbReference type="SAM" id="Phobius"/>
    </source>
</evidence>
<gene>
    <name evidence="2" type="ORF">GCM10009539_31910</name>
</gene>
<evidence type="ECO:0000313" key="2">
    <source>
        <dbReference type="EMBL" id="GAA0244053.1"/>
    </source>
</evidence>
<sequence length="102" mass="10803">MRILQLAFGNWFSRAYLIAVAAVAAVVTFSLATWDQPDANLAGVWLIFATMPFSLPLLAVTPDSALGPVVFYGICAVAAVANAAFIGGMVALYRRSGRRPAL</sequence>
<keyword evidence="1" id="KW-0472">Membrane</keyword>
<evidence type="ECO:0000313" key="3">
    <source>
        <dbReference type="Proteomes" id="UP001500967"/>
    </source>
</evidence>
<proteinExistence type="predicted"/>
<feature type="transmembrane region" description="Helical" evidence="1">
    <location>
        <begin position="71"/>
        <end position="93"/>
    </location>
</feature>
<keyword evidence="1" id="KW-0812">Transmembrane</keyword>
<feature type="transmembrane region" description="Helical" evidence="1">
    <location>
        <begin position="15"/>
        <end position="34"/>
    </location>
</feature>
<comment type="caution">
    <text evidence="2">The sequence shown here is derived from an EMBL/GenBank/DDBJ whole genome shotgun (WGS) entry which is preliminary data.</text>
</comment>
<dbReference type="EMBL" id="BAAAGX010000012">
    <property type="protein sequence ID" value="GAA0244053.1"/>
    <property type="molecule type" value="Genomic_DNA"/>
</dbReference>
<name>A0ABP3DVG9_9ACTN</name>
<accession>A0ABP3DVG9</accession>
<protein>
    <recommendedName>
        <fullName evidence="4">Integral membrane protein</fullName>
    </recommendedName>
</protein>
<dbReference type="InterPro" id="IPR057702">
    <property type="entry name" value="DUF7942"/>
</dbReference>
<reference evidence="3" key="1">
    <citation type="journal article" date="2019" name="Int. J. Syst. Evol. Microbiol.">
        <title>The Global Catalogue of Microorganisms (GCM) 10K type strain sequencing project: providing services to taxonomists for standard genome sequencing and annotation.</title>
        <authorList>
            <consortium name="The Broad Institute Genomics Platform"/>
            <consortium name="The Broad Institute Genome Sequencing Center for Infectious Disease"/>
            <person name="Wu L."/>
            <person name="Ma J."/>
        </authorList>
    </citation>
    <scope>NUCLEOTIDE SEQUENCE [LARGE SCALE GENOMIC DNA]</scope>
    <source>
        <strain evidence="3">JCM 10425</strain>
    </source>
</reference>
<keyword evidence="1" id="KW-1133">Transmembrane helix</keyword>
<dbReference type="Pfam" id="PF25637">
    <property type="entry name" value="DUF7942"/>
    <property type="match status" value="1"/>
</dbReference>
<keyword evidence="3" id="KW-1185">Reference proteome</keyword>
<evidence type="ECO:0008006" key="4">
    <source>
        <dbReference type="Google" id="ProtNLM"/>
    </source>
</evidence>
<feature type="transmembrane region" description="Helical" evidence="1">
    <location>
        <begin position="41"/>
        <end position="59"/>
    </location>
</feature>
<dbReference type="NCBIfam" id="NF046119">
    <property type="entry name" value="memb_SCO4225"/>
    <property type="match status" value="1"/>
</dbReference>